<dbReference type="GO" id="GO:0005634">
    <property type="term" value="C:nucleus"/>
    <property type="evidence" value="ECO:0000318"/>
    <property type="project" value="GO_Central"/>
</dbReference>
<dbReference type="PANTHER" id="PTHR45751">
    <property type="entry name" value="COPINE FAMILY PROTEIN 1"/>
    <property type="match status" value="1"/>
</dbReference>
<proteinExistence type="predicted"/>
<organism evidence="2 3">
    <name type="scientific">Monosiga brevicollis</name>
    <name type="common">Choanoflagellate</name>
    <dbReference type="NCBI Taxonomy" id="81824"/>
    <lineage>
        <taxon>Eukaryota</taxon>
        <taxon>Choanoflagellata</taxon>
        <taxon>Craspedida</taxon>
        <taxon>Salpingoecidae</taxon>
        <taxon>Monosiga</taxon>
    </lineage>
</organism>
<feature type="domain" description="VWFA" evidence="1">
    <location>
        <begin position="56"/>
        <end position="250"/>
    </location>
</feature>
<dbReference type="Pfam" id="PF07002">
    <property type="entry name" value="Copine"/>
    <property type="match status" value="1"/>
</dbReference>
<dbReference type="InParanoid" id="A9VAG7"/>
<protein>
    <recommendedName>
        <fullName evidence="1">VWFA domain-containing protein</fullName>
    </recommendedName>
</protein>
<evidence type="ECO:0000313" key="3">
    <source>
        <dbReference type="Proteomes" id="UP000001357"/>
    </source>
</evidence>
<gene>
    <name evidence="2" type="ORF">MONBRDRAFT_38840</name>
</gene>
<evidence type="ECO:0000259" key="1">
    <source>
        <dbReference type="SMART" id="SM00327"/>
    </source>
</evidence>
<dbReference type="InterPro" id="IPR010734">
    <property type="entry name" value="Copine_C"/>
</dbReference>
<dbReference type="RefSeq" id="XP_001749674.1">
    <property type="nucleotide sequence ID" value="XM_001749622.1"/>
</dbReference>
<dbReference type="STRING" id="81824.A9VAG7"/>
<dbReference type="EMBL" id="CH991573">
    <property type="protein sequence ID" value="EDQ85483.1"/>
    <property type="molecule type" value="Genomic_DNA"/>
</dbReference>
<dbReference type="InterPro" id="IPR036465">
    <property type="entry name" value="vWFA_dom_sf"/>
</dbReference>
<dbReference type="SUPFAM" id="SSF53300">
    <property type="entry name" value="vWA-like"/>
    <property type="match status" value="1"/>
</dbReference>
<dbReference type="GO" id="GO:0004842">
    <property type="term" value="F:ubiquitin-protein transferase activity"/>
    <property type="evidence" value="ECO:0000318"/>
    <property type="project" value="GO_Central"/>
</dbReference>
<dbReference type="InterPro" id="IPR002035">
    <property type="entry name" value="VWF_A"/>
</dbReference>
<dbReference type="GO" id="GO:0016567">
    <property type="term" value="P:protein ubiquitination"/>
    <property type="evidence" value="ECO:0000318"/>
    <property type="project" value="GO_Central"/>
</dbReference>
<dbReference type="GeneID" id="5894912"/>
<dbReference type="SMART" id="SM00327">
    <property type="entry name" value="VWA"/>
    <property type="match status" value="1"/>
</dbReference>
<accession>A9VAG7</accession>
<sequence length="278" mass="31189">MLELFLLVVVGVALYYWLRGQRGSAAAGDAKYARFYDRYNSLDEVTQALRTAGLESCNLIIGVDFTKSNLTQGAGTFHGLSLHHMDQRRENPYQTAIRVLGSTLASFDDDNLIPAYGFGDITTRDLSCFSFFPDRACEGFGEVLTRYSELVHSVRLSGPTNFAPIIGEAIRIVKQTRGFHILVIIADGQVISKRQTIDAIVEASNYPLSILLVGVGDGPWDDMQRFDDELPERRFDNFQFVNFHKVMTQSRHPDVAFALAALMEIPQQFQAIRDLELI</sequence>
<keyword evidence="3" id="KW-1185">Reference proteome</keyword>
<dbReference type="AlphaFoldDB" id="A9VAG7"/>
<dbReference type="KEGG" id="mbr:MONBRDRAFT_38840"/>
<dbReference type="PANTHER" id="PTHR45751:SF11">
    <property type="entry name" value="COPINE FAMILY PROTEIN 2"/>
    <property type="match status" value="1"/>
</dbReference>
<dbReference type="eggNOG" id="KOG1327">
    <property type="taxonomic scope" value="Eukaryota"/>
</dbReference>
<dbReference type="OMA" id="MHEYDDQ"/>
<dbReference type="InterPro" id="IPR052079">
    <property type="entry name" value="E3_ligase/Copine_domain"/>
</dbReference>
<evidence type="ECO:0000313" key="2">
    <source>
        <dbReference type="EMBL" id="EDQ85483.1"/>
    </source>
</evidence>
<reference evidence="2 3" key="1">
    <citation type="journal article" date="2008" name="Nature">
        <title>The genome of the choanoflagellate Monosiga brevicollis and the origin of metazoans.</title>
        <authorList>
            <consortium name="JGI Sequencing"/>
            <person name="King N."/>
            <person name="Westbrook M.J."/>
            <person name="Young S.L."/>
            <person name="Kuo A."/>
            <person name="Abedin M."/>
            <person name="Chapman J."/>
            <person name="Fairclough S."/>
            <person name="Hellsten U."/>
            <person name="Isogai Y."/>
            <person name="Letunic I."/>
            <person name="Marr M."/>
            <person name="Pincus D."/>
            <person name="Putnam N."/>
            <person name="Rokas A."/>
            <person name="Wright K.J."/>
            <person name="Zuzow R."/>
            <person name="Dirks W."/>
            <person name="Good M."/>
            <person name="Goodstein D."/>
            <person name="Lemons D."/>
            <person name="Li W."/>
            <person name="Lyons J.B."/>
            <person name="Morris A."/>
            <person name="Nichols S."/>
            <person name="Richter D.J."/>
            <person name="Salamov A."/>
            <person name="Bork P."/>
            <person name="Lim W.A."/>
            <person name="Manning G."/>
            <person name="Miller W.T."/>
            <person name="McGinnis W."/>
            <person name="Shapiro H."/>
            <person name="Tjian R."/>
            <person name="Grigoriev I.V."/>
            <person name="Rokhsar D."/>
        </authorList>
    </citation>
    <scope>NUCLEOTIDE SEQUENCE [LARGE SCALE GENOMIC DNA]</scope>
    <source>
        <strain evidence="3">MX1 / ATCC 50154</strain>
    </source>
</reference>
<name>A9VAG7_MONBE</name>
<dbReference type="Proteomes" id="UP000001357">
    <property type="component" value="Unassembled WGS sequence"/>
</dbReference>